<accession>A0AAW0YYW4</accession>
<keyword evidence="5" id="KW-1185">Reference proteome</keyword>
<dbReference type="PANTHER" id="PTHR46112:SF2">
    <property type="entry name" value="XAA-PRO AMINOPEPTIDASE P-RELATED"/>
    <property type="match status" value="1"/>
</dbReference>
<dbReference type="EMBL" id="JBCAWK010000006">
    <property type="protein sequence ID" value="KAK8854596.1"/>
    <property type="molecule type" value="Genomic_DNA"/>
</dbReference>
<name>A0AAW0YYW4_9TREE</name>
<evidence type="ECO:0000259" key="3">
    <source>
        <dbReference type="Pfam" id="PF00557"/>
    </source>
</evidence>
<evidence type="ECO:0000256" key="1">
    <source>
        <dbReference type="SAM" id="MobiDB-lite"/>
    </source>
</evidence>
<reference evidence="4 5" key="1">
    <citation type="journal article" date="2024" name="bioRxiv">
        <title>Comparative genomics of Cryptococcus and Kwoniella reveals pathogenesis evolution and contrasting karyotype dynamics via intercentromeric recombination or chromosome fusion.</title>
        <authorList>
            <person name="Coelho M.A."/>
            <person name="David-Palma M."/>
            <person name="Shea T."/>
            <person name="Bowers K."/>
            <person name="McGinley-Smith S."/>
            <person name="Mohammad A.W."/>
            <person name="Gnirke A."/>
            <person name="Yurkov A.M."/>
            <person name="Nowrousian M."/>
            <person name="Sun S."/>
            <person name="Cuomo C.A."/>
            <person name="Heitman J."/>
        </authorList>
    </citation>
    <scope>NUCLEOTIDE SEQUENCE [LARGE SCALE GENOMIC DNA]</scope>
    <source>
        <strain evidence="4 5">CBS 13917</strain>
    </source>
</reference>
<comment type="caution">
    <text evidence="4">The sequence shown here is derived from an EMBL/GenBank/DDBJ whole genome shotgun (WGS) entry which is preliminary data.</text>
</comment>
<dbReference type="InterPro" id="IPR036005">
    <property type="entry name" value="Creatinase/aminopeptidase-like"/>
</dbReference>
<evidence type="ECO:0000313" key="4">
    <source>
        <dbReference type="EMBL" id="KAK8854596.1"/>
    </source>
</evidence>
<organism evidence="4 5">
    <name type="scientific">Kwoniella newhampshirensis</name>
    <dbReference type="NCBI Taxonomy" id="1651941"/>
    <lineage>
        <taxon>Eukaryota</taxon>
        <taxon>Fungi</taxon>
        <taxon>Dikarya</taxon>
        <taxon>Basidiomycota</taxon>
        <taxon>Agaricomycotina</taxon>
        <taxon>Tremellomycetes</taxon>
        <taxon>Tremellales</taxon>
        <taxon>Cryptococcaceae</taxon>
        <taxon>Kwoniella</taxon>
    </lineage>
</organism>
<feature type="transmembrane region" description="Helical" evidence="2">
    <location>
        <begin position="81"/>
        <end position="102"/>
    </location>
</feature>
<dbReference type="Pfam" id="PF00557">
    <property type="entry name" value="Peptidase_M24"/>
    <property type="match status" value="1"/>
</dbReference>
<dbReference type="InterPro" id="IPR000994">
    <property type="entry name" value="Pept_M24"/>
</dbReference>
<gene>
    <name evidence="4" type="ORF">IAR55_003335</name>
</gene>
<feature type="region of interest" description="Disordered" evidence="1">
    <location>
        <begin position="1"/>
        <end position="73"/>
    </location>
</feature>
<keyword evidence="2" id="KW-0472">Membrane</keyword>
<dbReference type="KEGG" id="kne:92180593"/>
<evidence type="ECO:0000256" key="2">
    <source>
        <dbReference type="SAM" id="Phobius"/>
    </source>
</evidence>
<dbReference type="Proteomes" id="UP001388673">
    <property type="component" value="Unassembled WGS sequence"/>
</dbReference>
<feature type="compositionally biased region" description="Basic and acidic residues" evidence="1">
    <location>
        <begin position="48"/>
        <end position="57"/>
    </location>
</feature>
<dbReference type="Gene3D" id="3.40.350.10">
    <property type="entry name" value="Creatinase/prolidase N-terminal domain"/>
    <property type="match status" value="1"/>
</dbReference>
<evidence type="ECO:0000313" key="5">
    <source>
        <dbReference type="Proteomes" id="UP001388673"/>
    </source>
</evidence>
<dbReference type="PANTHER" id="PTHR46112">
    <property type="entry name" value="AMINOPEPTIDASE"/>
    <property type="match status" value="1"/>
</dbReference>
<proteinExistence type="predicted"/>
<sequence length="563" mass="61503">MGGHSYTPLPTHSDSEPSPRSSDDSGSPAVHGETGRWSPAPLIDLWEGDDKSPRASERSSTYTPHRASQPRPQPTTITQRLIVCLLLITVWPILYLIHSSFLSPFFTLSSPSTLTTVPPLSPSFLAQCDSLLQSPPETFTNRLHSLVKALPPSTGWIAEPGPSAEYFLGGFGSSDWWLSERPFLIHVANSSSSSTPFPVNDVAQSAKDNDRLKKDLPTITLLTPAFEALRASLISLPDEIARRVKWVEWKEDQSPYSVLEHAVSTQGVVLDGMVRHFVGEGLRGVFREEKGEEVVQAVKTIRERKDEREVGLLRCANQLTLHATRKTRTRMYIGITESQTSAILHEEMAATGLTGGEGLVLFGENAALPHGSGTDRVLGKHDLALIDTGGKWGGYVADVTRTFALPDSEIPKIHIDIWETVRRAQHAPYDLLLSSNSTVSPIHAELDKTARRIVTASKAPSDFEAEAGPDFSVFTHRLGHGIGLEGHESPYLVQGPLGSKPVLSGHVFSLEPGVYLPSDGKEDWFGIKGVGVRLEDCFLVTEDNQGRLGGEWLSGPVEKWGDI</sequence>
<protein>
    <recommendedName>
        <fullName evidence="3">Peptidase M24 domain-containing protein</fullName>
    </recommendedName>
</protein>
<feature type="domain" description="Peptidase M24" evidence="3">
    <location>
        <begin position="312"/>
        <end position="542"/>
    </location>
</feature>
<dbReference type="InterPro" id="IPR050659">
    <property type="entry name" value="Peptidase_M24B"/>
</dbReference>
<dbReference type="RefSeq" id="XP_066802834.1">
    <property type="nucleotide sequence ID" value="XM_066946442.1"/>
</dbReference>
<keyword evidence="2" id="KW-1133">Transmembrane helix</keyword>
<dbReference type="GeneID" id="92180593"/>
<keyword evidence="2" id="KW-0812">Transmembrane</keyword>
<dbReference type="Gene3D" id="3.90.230.10">
    <property type="entry name" value="Creatinase/methionine aminopeptidase superfamily"/>
    <property type="match status" value="1"/>
</dbReference>
<feature type="compositionally biased region" description="Basic and acidic residues" evidence="1">
    <location>
        <begin position="13"/>
        <end position="23"/>
    </location>
</feature>
<dbReference type="SUPFAM" id="SSF55920">
    <property type="entry name" value="Creatinase/aminopeptidase"/>
    <property type="match status" value="1"/>
</dbReference>
<dbReference type="AlphaFoldDB" id="A0AAW0YYW4"/>
<dbReference type="InterPro" id="IPR029149">
    <property type="entry name" value="Creatin/AminoP/Spt16_N"/>
</dbReference>